<evidence type="ECO:0000313" key="8">
    <source>
        <dbReference type="EMBL" id="SDG09094.1"/>
    </source>
</evidence>
<dbReference type="SUPFAM" id="SSF47384">
    <property type="entry name" value="Homodimeric domain of signal transducing histidine kinase"/>
    <property type="match status" value="1"/>
</dbReference>
<keyword evidence="5" id="KW-0418">Kinase</keyword>
<dbReference type="InterPro" id="IPR003661">
    <property type="entry name" value="HisK_dim/P_dom"/>
</dbReference>
<dbReference type="Proteomes" id="UP000199705">
    <property type="component" value="Unassembled WGS sequence"/>
</dbReference>
<dbReference type="InterPro" id="IPR035965">
    <property type="entry name" value="PAS-like_dom_sf"/>
</dbReference>
<evidence type="ECO:0000256" key="3">
    <source>
        <dbReference type="ARBA" id="ARBA00022553"/>
    </source>
</evidence>
<keyword evidence="4" id="KW-0808">Transferase</keyword>
<evidence type="ECO:0000256" key="4">
    <source>
        <dbReference type="ARBA" id="ARBA00022679"/>
    </source>
</evidence>
<dbReference type="PANTHER" id="PTHR45453">
    <property type="entry name" value="PHOSPHATE REGULON SENSOR PROTEIN PHOR"/>
    <property type="match status" value="1"/>
</dbReference>
<dbReference type="SMART" id="SM00387">
    <property type="entry name" value="HATPase_c"/>
    <property type="match status" value="1"/>
</dbReference>
<dbReference type="Pfam" id="PF02518">
    <property type="entry name" value="HATPase_c"/>
    <property type="match status" value="1"/>
</dbReference>
<keyword evidence="3" id="KW-0597">Phosphoprotein</keyword>
<dbReference type="RefSeq" id="WP_091163128.1">
    <property type="nucleotide sequence ID" value="NZ_CP071878.2"/>
</dbReference>
<gene>
    <name evidence="8" type="ORF">SAMN05192573_102217</name>
</gene>
<comment type="catalytic activity">
    <reaction evidence="1">
        <text>ATP + protein L-histidine = ADP + protein N-phospho-L-histidine.</text>
        <dbReference type="EC" id="2.7.13.3"/>
    </reaction>
</comment>
<dbReference type="SMART" id="SM00086">
    <property type="entry name" value="PAC"/>
    <property type="match status" value="1"/>
</dbReference>
<evidence type="ECO:0000259" key="7">
    <source>
        <dbReference type="PROSITE" id="PS50109"/>
    </source>
</evidence>
<dbReference type="GO" id="GO:0005886">
    <property type="term" value="C:plasma membrane"/>
    <property type="evidence" value="ECO:0007669"/>
    <property type="project" value="TreeGrafter"/>
</dbReference>
<dbReference type="GO" id="GO:0004721">
    <property type="term" value="F:phosphoprotein phosphatase activity"/>
    <property type="evidence" value="ECO:0007669"/>
    <property type="project" value="TreeGrafter"/>
</dbReference>
<name>A0A1G7REN4_9SPHI</name>
<dbReference type="GO" id="GO:0000155">
    <property type="term" value="F:phosphorelay sensor kinase activity"/>
    <property type="evidence" value="ECO:0007669"/>
    <property type="project" value="InterPro"/>
</dbReference>
<dbReference type="PROSITE" id="PS50109">
    <property type="entry name" value="HIS_KIN"/>
    <property type="match status" value="1"/>
</dbReference>
<dbReference type="GO" id="GO:0016036">
    <property type="term" value="P:cellular response to phosphate starvation"/>
    <property type="evidence" value="ECO:0007669"/>
    <property type="project" value="TreeGrafter"/>
</dbReference>
<keyword evidence="9" id="KW-1185">Reference proteome</keyword>
<dbReference type="EC" id="2.7.13.3" evidence="2"/>
<dbReference type="InterPro" id="IPR036890">
    <property type="entry name" value="HATPase_C_sf"/>
</dbReference>
<sequence>MNREIRNMESRTGLMPEHPIGAAYIGNWKIQLRSNKVSFCPRMRKMLELSKGYDENIEELFGLVKPGQLSGLIHEFKVASFNGTKFEKQVQIVTPSGTEKWIRLTGVLYSRRWGTAEQMIGTIEDVTQKVNEDCLSMAILNHELRAPLTIIKLNTQFLINHLALSINKQPVRLLNMVDQHINGMTKLIDEYLSPSTGEDRSAQLNYSLFDINDLVDTVLGEMRILYPGHRFCKYPTADSILVRGDKYKIIQVLINYLTNAAKFSPPCSHININIDCNENDVEVSVHDEGVGINEESSQALFQKFYQCNQKSMRQKNSKGLGLYIVKSIIQKHGGTVKAENGKDGGAVFSFSLPLNQQNKFNSTSQEAIKLMA</sequence>
<dbReference type="Gene3D" id="3.30.565.10">
    <property type="entry name" value="Histidine kinase-like ATPase, C-terminal domain"/>
    <property type="match status" value="1"/>
</dbReference>
<evidence type="ECO:0000256" key="1">
    <source>
        <dbReference type="ARBA" id="ARBA00000085"/>
    </source>
</evidence>
<dbReference type="InterPro" id="IPR050351">
    <property type="entry name" value="BphY/WalK/GraS-like"/>
</dbReference>
<evidence type="ECO:0000256" key="5">
    <source>
        <dbReference type="ARBA" id="ARBA00022777"/>
    </source>
</evidence>
<dbReference type="CDD" id="cd00075">
    <property type="entry name" value="HATPase"/>
    <property type="match status" value="1"/>
</dbReference>
<dbReference type="EMBL" id="FNCG01000002">
    <property type="protein sequence ID" value="SDG09094.1"/>
    <property type="molecule type" value="Genomic_DNA"/>
</dbReference>
<feature type="domain" description="Histidine kinase" evidence="7">
    <location>
        <begin position="139"/>
        <end position="356"/>
    </location>
</feature>
<dbReference type="PRINTS" id="PR00344">
    <property type="entry name" value="BCTRLSENSOR"/>
</dbReference>
<proteinExistence type="predicted"/>
<dbReference type="STRING" id="551996.SAMN05192573_102217"/>
<evidence type="ECO:0000256" key="6">
    <source>
        <dbReference type="ARBA" id="ARBA00023012"/>
    </source>
</evidence>
<dbReference type="Gene3D" id="1.10.287.130">
    <property type="match status" value="1"/>
</dbReference>
<dbReference type="InterPro" id="IPR003594">
    <property type="entry name" value="HATPase_dom"/>
</dbReference>
<dbReference type="Gene3D" id="3.30.450.20">
    <property type="entry name" value="PAS domain"/>
    <property type="match status" value="1"/>
</dbReference>
<dbReference type="InterPro" id="IPR036097">
    <property type="entry name" value="HisK_dim/P_sf"/>
</dbReference>
<reference evidence="9" key="1">
    <citation type="submission" date="2016-10" db="EMBL/GenBank/DDBJ databases">
        <authorList>
            <person name="Varghese N."/>
            <person name="Submissions S."/>
        </authorList>
    </citation>
    <scope>NUCLEOTIDE SEQUENCE [LARGE SCALE GENOMIC DNA]</scope>
    <source>
        <strain evidence="9">Gh-67</strain>
    </source>
</reference>
<dbReference type="SUPFAM" id="SSF55874">
    <property type="entry name" value="ATPase domain of HSP90 chaperone/DNA topoisomerase II/histidine kinase"/>
    <property type="match status" value="1"/>
</dbReference>
<dbReference type="Pfam" id="PF00512">
    <property type="entry name" value="HisKA"/>
    <property type="match status" value="1"/>
</dbReference>
<dbReference type="InterPro" id="IPR001610">
    <property type="entry name" value="PAC"/>
</dbReference>
<dbReference type="PANTHER" id="PTHR45453:SF1">
    <property type="entry name" value="PHOSPHATE REGULON SENSOR PROTEIN PHOR"/>
    <property type="match status" value="1"/>
</dbReference>
<dbReference type="InterPro" id="IPR004358">
    <property type="entry name" value="Sig_transdc_His_kin-like_C"/>
</dbReference>
<evidence type="ECO:0000313" key="9">
    <source>
        <dbReference type="Proteomes" id="UP000199705"/>
    </source>
</evidence>
<keyword evidence="6" id="KW-0902">Two-component regulatory system</keyword>
<dbReference type="SUPFAM" id="SSF55785">
    <property type="entry name" value="PYP-like sensor domain (PAS domain)"/>
    <property type="match status" value="1"/>
</dbReference>
<dbReference type="InterPro" id="IPR005467">
    <property type="entry name" value="His_kinase_dom"/>
</dbReference>
<organism evidence="8 9">
    <name type="scientific">Mucilaginibacter gossypii</name>
    <dbReference type="NCBI Taxonomy" id="551996"/>
    <lineage>
        <taxon>Bacteria</taxon>
        <taxon>Pseudomonadati</taxon>
        <taxon>Bacteroidota</taxon>
        <taxon>Sphingobacteriia</taxon>
        <taxon>Sphingobacteriales</taxon>
        <taxon>Sphingobacteriaceae</taxon>
        <taxon>Mucilaginibacter</taxon>
    </lineage>
</organism>
<accession>A0A1G7REN4</accession>
<dbReference type="AlphaFoldDB" id="A0A1G7REN4"/>
<dbReference type="FunFam" id="3.30.565.10:FF:000006">
    <property type="entry name" value="Sensor histidine kinase WalK"/>
    <property type="match status" value="1"/>
</dbReference>
<evidence type="ECO:0000256" key="2">
    <source>
        <dbReference type="ARBA" id="ARBA00012438"/>
    </source>
</evidence>
<dbReference type="CDD" id="cd00082">
    <property type="entry name" value="HisKA"/>
    <property type="match status" value="1"/>
</dbReference>
<protein>
    <recommendedName>
        <fullName evidence="2">histidine kinase</fullName>
        <ecNumber evidence="2">2.7.13.3</ecNumber>
    </recommendedName>
</protein>